<dbReference type="EMBL" id="AEPD01000051">
    <property type="protein sequence ID" value="EFU29254.1"/>
    <property type="molecule type" value="Genomic_DNA"/>
</dbReference>
<dbReference type="Proteomes" id="UP000003112">
    <property type="component" value="Unassembled WGS sequence"/>
</dbReference>
<protein>
    <submittedName>
        <fullName evidence="1">Uncharacterized protein</fullName>
    </submittedName>
</protein>
<organism evidence="1 2">
    <name type="scientific">Segatella buccae ATCC 33574</name>
    <dbReference type="NCBI Taxonomy" id="873513"/>
    <lineage>
        <taxon>Bacteria</taxon>
        <taxon>Pseudomonadati</taxon>
        <taxon>Bacteroidota</taxon>
        <taxon>Bacteroidia</taxon>
        <taxon>Bacteroidales</taxon>
        <taxon>Prevotellaceae</taxon>
        <taxon>Segatella</taxon>
    </lineage>
</organism>
<gene>
    <name evidence="1" type="ORF">HMPREF6485_2753</name>
</gene>
<reference evidence="1 2" key="1">
    <citation type="submission" date="2010-10" db="EMBL/GenBank/DDBJ databases">
        <authorList>
            <person name="Muzny D."/>
            <person name="Qin X."/>
            <person name="Deng J."/>
            <person name="Jiang H."/>
            <person name="Liu Y."/>
            <person name="Qu J."/>
            <person name="Song X.-Z."/>
            <person name="Zhang L."/>
            <person name="Thornton R."/>
            <person name="Coyle M."/>
            <person name="Francisco L."/>
            <person name="Jackson L."/>
            <person name="Javaid M."/>
            <person name="Korchina V."/>
            <person name="Kovar C."/>
            <person name="Mata R."/>
            <person name="Mathew T."/>
            <person name="Ngo R."/>
            <person name="Nguyen L."/>
            <person name="Nguyen N."/>
            <person name="Okwuonu G."/>
            <person name="Ongeri F."/>
            <person name="Pham C."/>
            <person name="Simmons D."/>
            <person name="Wilczek-Boney K."/>
            <person name="Hale W."/>
            <person name="Jakkamsetti A."/>
            <person name="Pham P."/>
            <person name="Ruth R."/>
            <person name="San Lucas F."/>
            <person name="Warren J."/>
            <person name="Zhang J."/>
            <person name="Zhao Z."/>
            <person name="Zhou C."/>
            <person name="Zhu D."/>
            <person name="Lee S."/>
            <person name="Bess C."/>
            <person name="Blankenburg K."/>
            <person name="Forbes L."/>
            <person name="Fu Q."/>
            <person name="Gubbala S."/>
            <person name="Hirani K."/>
            <person name="Jayaseelan J.C."/>
            <person name="Lara F."/>
            <person name="Munidasa M."/>
            <person name="Palculict T."/>
            <person name="Patil S."/>
            <person name="Pu L.-L."/>
            <person name="Saada N."/>
            <person name="Tang L."/>
            <person name="Weissenberger G."/>
            <person name="Zhu Y."/>
            <person name="Hemphill L."/>
            <person name="Shang Y."/>
            <person name="Youmans B."/>
            <person name="Ayvaz T."/>
            <person name="Ross M."/>
            <person name="Santibanez J."/>
            <person name="Aqrawi P."/>
            <person name="Gross S."/>
            <person name="Joshi V."/>
            <person name="Fowler G."/>
            <person name="Nazareth L."/>
            <person name="Reid J."/>
            <person name="Worley K."/>
            <person name="Petrosino J."/>
            <person name="Highlander S."/>
            <person name="Gibbs R."/>
        </authorList>
    </citation>
    <scope>NUCLEOTIDE SEQUENCE [LARGE SCALE GENOMIC DNA]</scope>
    <source>
        <strain evidence="1 2">ATCC 33574</strain>
    </source>
</reference>
<dbReference type="HOGENOM" id="CLU_3203442_0_0_10"/>
<keyword evidence="2" id="KW-1185">Reference proteome</keyword>
<accession>E6KAW6</accession>
<dbReference type="AlphaFoldDB" id="E6KAW6"/>
<evidence type="ECO:0000313" key="2">
    <source>
        <dbReference type="Proteomes" id="UP000003112"/>
    </source>
</evidence>
<evidence type="ECO:0000313" key="1">
    <source>
        <dbReference type="EMBL" id="EFU29254.1"/>
    </source>
</evidence>
<sequence length="45" mass="4875">MPIFPLFRLPGYALGGVRAGIKRCPYGFSEGCPASFPEEKNGQKS</sequence>
<comment type="caution">
    <text evidence="1">The sequence shown here is derived from an EMBL/GenBank/DDBJ whole genome shotgun (WGS) entry which is preliminary data.</text>
</comment>
<name>E6KAW6_9BACT</name>
<proteinExistence type="predicted"/>